<feature type="region of interest" description="Disordered" evidence="1">
    <location>
        <begin position="152"/>
        <end position="197"/>
    </location>
</feature>
<reference evidence="2 3" key="1">
    <citation type="submission" date="2014-04" db="EMBL/GenBank/DDBJ databases">
        <title>Evolutionary Origins and Diversification of the Mycorrhizal Mutualists.</title>
        <authorList>
            <consortium name="DOE Joint Genome Institute"/>
            <consortium name="Mycorrhizal Genomics Consortium"/>
            <person name="Kohler A."/>
            <person name="Kuo A."/>
            <person name="Nagy L.G."/>
            <person name="Floudas D."/>
            <person name="Copeland A."/>
            <person name="Barry K.W."/>
            <person name="Cichocki N."/>
            <person name="Veneault-Fourrey C."/>
            <person name="LaButti K."/>
            <person name="Lindquist E.A."/>
            <person name="Lipzen A."/>
            <person name="Lundell T."/>
            <person name="Morin E."/>
            <person name="Murat C."/>
            <person name="Riley R."/>
            <person name="Ohm R."/>
            <person name="Sun H."/>
            <person name="Tunlid A."/>
            <person name="Henrissat B."/>
            <person name="Grigoriev I.V."/>
            <person name="Hibbett D.S."/>
            <person name="Martin F."/>
        </authorList>
    </citation>
    <scope>NUCLEOTIDE SEQUENCE [LARGE SCALE GENOMIC DNA]</scope>
    <source>
        <strain evidence="2 3">FD-317 M1</strain>
    </source>
</reference>
<dbReference type="EMBL" id="KN834804">
    <property type="protein sequence ID" value="KIK55667.1"/>
    <property type="molecule type" value="Genomic_DNA"/>
</dbReference>
<organism evidence="2 3">
    <name type="scientific">Collybiopsis luxurians FD-317 M1</name>
    <dbReference type="NCBI Taxonomy" id="944289"/>
    <lineage>
        <taxon>Eukaryota</taxon>
        <taxon>Fungi</taxon>
        <taxon>Dikarya</taxon>
        <taxon>Basidiomycota</taxon>
        <taxon>Agaricomycotina</taxon>
        <taxon>Agaricomycetes</taxon>
        <taxon>Agaricomycetidae</taxon>
        <taxon>Agaricales</taxon>
        <taxon>Marasmiineae</taxon>
        <taxon>Omphalotaceae</taxon>
        <taxon>Collybiopsis</taxon>
        <taxon>Collybiopsis luxurians</taxon>
    </lineage>
</organism>
<evidence type="ECO:0000313" key="3">
    <source>
        <dbReference type="Proteomes" id="UP000053593"/>
    </source>
</evidence>
<evidence type="ECO:0000313" key="2">
    <source>
        <dbReference type="EMBL" id="KIK55667.1"/>
    </source>
</evidence>
<feature type="compositionally biased region" description="Polar residues" evidence="1">
    <location>
        <begin position="91"/>
        <end position="100"/>
    </location>
</feature>
<dbReference type="AlphaFoldDB" id="A0A0D0CC61"/>
<keyword evidence="3" id="KW-1185">Reference proteome</keyword>
<protein>
    <submittedName>
        <fullName evidence="2">Uncharacterized protein</fullName>
    </submittedName>
</protein>
<feature type="region of interest" description="Disordered" evidence="1">
    <location>
        <begin position="241"/>
        <end position="267"/>
    </location>
</feature>
<feature type="region of interest" description="Disordered" evidence="1">
    <location>
        <begin position="422"/>
        <end position="565"/>
    </location>
</feature>
<feature type="compositionally biased region" description="Basic and acidic residues" evidence="1">
    <location>
        <begin position="451"/>
        <end position="463"/>
    </location>
</feature>
<feature type="compositionally biased region" description="Low complexity" evidence="1">
    <location>
        <begin position="152"/>
        <end position="171"/>
    </location>
</feature>
<feature type="compositionally biased region" description="Low complexity" evidence="1">
    <location>
        <begin position="75"/>
        <end position="90"/>
    </location>
</feature>
<evidence type="ECO:0000256" key="1">
    <source>
        <dbReference type="SAM" id="MobiDB-lite"/>
    </source>
</evidence>
<proteinExistence type="predicted"/>
<gene>
    <name evidence="2" type="ORF">GYMLUDRAFT_834483</name>
</gene>
<feature type="compositionally biased region" description="Low complexity" evidence="1">
    <location>
        <begin position="253"/>
        <end position="263"/>
    </location>
</feature>
<name>A0A0D0CC61_9AGAR</name>
<feature type="region of interest" description="Disordered" evidence="1">
    <location>
        <begin position="64"/>
        <end position="125"/>
    </location>
</feature>
<feature type="compositionally biased region" description="Basic residues" evidence="1">
    <location>
        <begin position="422"/>
        <end position="434"/>
    </location>
</feature>
<dbReference type="Proteomes" id="UP000053593">
    <property type="component" value="Unassembled WGS sequence"/>
</dbReference>
<dbReference type="OrthoDB" id="3002189at2759"/>
<feature type="compositionally biased region" description="Pro residues" evidence="1">
    <location>
        <begin position="548"/>
        <end position="565"/>
    </location>
</feature>
<dbReference type="HOGENOM" id="CLU_443469_0_0_1"/>
<accession>A0A0D0CC61</accession>
<feature type="compositionally biased region" description="Low complexity" evidence="1">
    <location>
        <begin position="522"/>
        <end position="537"/>
    </location>
</feature>
<sequence length="616" mass="65698">MSISLVRSRPLDPLFLAEDGLASGSSVPSAAVVFGQSPESAMVNEIFNNPDAWNLHVPEQQREEIHSAGSVDPTSGNSLSGPSSSSSSSSRIGQQENQHATTSSTKKLKVSKGARHPEGYHLKRKSKLHAEAFTLKPFESRHLVIPYLSSASSASSLPSSTPSLNSSLPTISDEDSMDTHSKSLQLSQSRWRGIKEKDDVPSESLSLLALMEPSNNMSPAAEERMSILWSHQNIFRAFPTPKGGEYDVRKESPSSSSLPSSESTGANSRIAVNSALPLSAPVENERQVSPQTGVMKPRRNVPPLKISTTKTRTITRTTTIITVQSPEKSSPASLALISASTTWNILELYGDSPGPSPSPKGVAVPKTSGHINSSFKSSDLHFPSVPRLNPPKSAFASRFTDSTNSSKIVELPADFVIPKLPRTKSKVRGPRKVPHSPMRITLPKEVPPPLPEKDAPRVKDRKSGKVRPLPKVPRAHSPPPPVPAMSVSKRQAPPPMPPALPSTTSIAKVSTTPDSSPPPVPKKAVTSSSTSTSALSSRGKKLAIRSRMPPPPPLPLDSPLPPLPPKAVAAELDALKDQVADAKIGLEGVQEPQVPAVVETVTLKVPEVQIGECSIF</sequence>